<dbReference type="EMBL" id="JBBWWQ010000004">
    <property type="protein sequence ID" value="KAK8949392.1"/>
    <property type="molecule type" value="Genomic_DNA"/>
</dbReference>
<feature type="compositionally biased region" description="Basic and acidic residues" evidence="1">
    <location>
        <begin position="181"/>
        <end position="195"/>
    </location>
</feature>
<dbReference type="Proteomes" id="UP001418222">
    <property type="component" value="Unassembled WGS sequence"/>
</dbReference>
<accession>A0AAP0BV96</accession>
<proteinExistence type="predicted"/>
<feature type="compositionally biased region" description="Polar residues" evidence="1">
    <location>
        <begin position="197"/>
        <end position="208"/>
    </location>
</feature>
<evidence type="ECO:0000313" key="3">
    <source>
        <dbReference type="Proteomes" id="UP001418222"/>
    </source>
</evidence>
<gene>
    <name evidence="2" type="primary">TKPR1</name>
    <name evidence="2" type="ORF">KSP39_PZI005700</name>
</gene>
<sequence>MDAWTNIATSPSETLGDREPSDVLAYVCRSSSLDLVDLIRTGHLRSLEGVIERLYLFRANLVEEGSFDVAIDGCDCVFLTTSPILLGEVNDPQISLNFTLPSGNQPSPHHQPQGLVRAYWQTLETVRQSRRPLDPVRSNRQSLRLPPAALTELDQGICHTGLPSSSTVCILLDSADREVIRPHRNDPLSKSEKPIKITNSSMQRQLHG</sequence>
<organism evidence="2 3">
    <name type="scientific">Platanthera zijinensis</name>
    <dbReference type="NCBI Taxonomy" id="2320716"/>
    <lineage>
        <taxon>Eukaryota</taxon>
        <taxon>Viridiplantae</taxon>
        <taxon>Streptophyta</taxon>
        <taxon>Embryophyta</taxon>
        <taxon>Tracheophyta</taxon>
        <taxon>Spermatophyta</taxon>
        <taxon>Magnoliopsida</taxon>
        <taxon>Liliopsida</taxon>
        <taxon>Asparagales</taxon>
        <taxon>Orchidaceae</taxon>
        <taxon>Orchidoideae</taxon>
        <taxon>Orchideae</taxon>
        <taxon>Orchidinae</taxon>
        <taxon>Platanthera</taxon>
    </lineage>
</organism>
<protein>
    <submittedName>
        <fullName evidence="2">Tetraketide alpha-pyrone reductase 1</fullName>
    </submittedName>
</protein>
<evidence type="ECO:0000256" key="1">
    <source>
        <dbReference type="SAM" id="MobiDB-lite"/>
    </source>
</evidence>
<name>A0AAP0BV96_9ASPA</name>
<feature type="region of interest" description="Disordered" evidence="1">
    <location>
        <begin position="181"/>
        <end position="208"/>
    </location>
</feature>
<reference evidence="2 3" key="1">
    <citation type="journal article" date="2022" name="Nat. Plants">
        <title>Genomes of leafy and leafless Platanthera orchids illuminate the evolution of mycoheterotrophy.</title>
        <authorList>
            <person name="Li M.H."/>
            <person name="Liu K.W."/>
            <person name="Li Z."/>
            <person name="Lu H.C."/>
            <person name="Ye Q.L."/>
            <person name="Zhang D."/>
            <person name="Wang J.Y."/>
            <person name="Li Y.F."/>
            <person name="Zhong Z.M."/>
            <person name="Liu X."/>
            <person name="Yu X."/>
            <person name="Liu D.K."/>
            <person name="Tu X.D."/>
            <person name="Liu B."/>
            <person name="Hao Y."/>
            <person name="Liao X.Y."/>
            <person name="Jiang Y.T."/>
            <person name="Sun W.H."/>
            <person name="Chen J."/>
            <person name="Chen Y.Q."/>
            <person name="Ai Y."/>
            <person name="Zhai J.W."/>
            <person name="Wu S.S."/>
            <person name="Zhou Z."/>
            <person name="Hsiao Y.Y."/>
            <person name="Wu W.L."/>
            <person name="Chen Y.Y."/>
            <person name="Lin Y.F."/>
            <person name="Hsu J.L."/>
            <person name="Li C.Y."/>
            <person name="Wang Z.W."/>
            <person name="Zhao X."/>
            <person name="Zhong W.Y."/>
            <person name="Ma X.K."/>
            <person name="Ma L."/>
            <person name="Huang J."/>
            <person name="Chen G.Z."/>
            <person name="Huang M.Z."/>
            <person name="Huang L."/>
            <person name="Peng D.H."/>
            <person name="Luo Y.B."/>
            <person name="Zou S.Q."/>
            <person name="Chen S.P."/>
            <person name="Lan S."/>
            <person name="Tsai W.C."/>
            <person name="Van de Peer Y."/>
            <person name="Liu Z.J."/>
        </authorList>
    </citation>
    <scope>NUCLEOTIDE SEQUENCE [LARGE SCALE GENOMIC DNA]</scope>
    <source>
        <strain evidence="2">Lor287</strain>
    </source>
</reference>
<comment type="caution">
    <text evidence="2">The sequence shown here is derived from an EMBL/GenBank/DDBJ whole genome shotgun (WGS) entry which is preliminary data.</text>
</comment>
<evidence type="ECO:0000313" key="2">
    <source>
        <dbReference type="EMBL" id="KAK8949392.1"/>
    </source>
</evidence>
<dbReference type="Gene3D" id="3.40.50.720">
    <property type="entry name" value="NAD(P)-binding Rossmann-like Domain"/>
    <property type="match status" value="1"/>
</dbReference>
<keyword evidence="3" id="KW-1185">Reference proteome</keyword>
<dbReference type="AlphaFoldDB" id="A0AAP0BV96"/>